<feature type="compositionally biased region" description="Low complexity" evidence="2">
    <location>
        <begin position="9"/>
        <end position="34"/>
    </location>
</feature>
<keyword evidence="3" id="KW-0472">Membrane</keyword>
<feature type="compositionally biased region" description="Low complexity" evidence="2">
    <location>
        <begin position="82"/>
        <end position="101"/>
    </location>
</feature>
<dbReference type="Pfam" id="PF03816">
    <property type="entry name" value="LytR_cpsA_psr"/>
    <property type="match status" value="1"/>
</dbReference>
<dbReference type="PANTHER" id="PTHR33392">
    <property type="entry name" value="POLYISOPRENYL-TEICHOIC ACID--PEPTIDOGLYCAN TEICHOIC ACID TRANSFERASE TAGU"/>
    <property type="match status" value="1"/>
</dbReference>
<keyword evidence="3" id="KW-0812">Transmembrane</keyword>
<keyword evidence="6" id="KW-1185">Reference proteome</keyword>
<evidence type="ECO:0000313" key="5">
    <source>
        <dbReference type="EMBL" id="GAA1502886.1"/>
    </source>
</evidence>
<proteinExistence type="inferred from homology"/>
<protein>
    <recommendedName>
        <fullName evidence="4">Cell envelope-related transcriptional attenuator domain-containing protein</fullName>
    </recommendedName>
</protein>
<dbReference type="InterPro" id="IPR004474">
    <property type="entry name" value="LytR_CpsA_psr"/>
</dbReference>
<sequence>MSDSSGEPASVSGDSGEAAASASAPASEKAAASGDAEEGAAEETAASGASETAASETAASETAASGSSEETASGEADGDAGDAGTPAENADSAAPDVAAAAKPLTRRQKRKARKAALPGRDPIWAKLLVVVGAILVLVSATAVTGSQVLASRYSNSVHQEKLLGANSRAGNDDKKEERRSAITGPLNFLLLGSDLRAKDPEDGQRSDSIIIVHIPASLDRAYLLSIPRDLRVKIPAFEPTGFRGASHEKINGAFQYGGGGTGGVQLLAETLTELLGIHFDGAAIVNFDGFKAAVDILGGVDMCIDQKVTSIHLGYDDKGNYLSPEHGGRPAVYNVGCHHLESWQALDLVRQRKSLANGDYDRQKNQQKFIRAILAKAQQQNLTTNPIALDKFIRAIGSALTVDTNGVALEELMFGLRNVRPSSLVGLTVPSEPQDIGGISYVVALEEAQTLYSAMTNDSLDSWAVENPTWVNPI</sequence>
<evidence type="ECO:0000256" key="1">
    <source>
        <dbReference type="ARBA" id="ARBA00006068"/>
    </source>
</evidence>
<feature type="compositionally biased region" description="Low complexity" evidence="2">
    <location>
        <begin position="42"/>
        <end position="75"/>
    </location>
</feature>
<evidence type="ECO:0000313" key="6">
    <source>
        <dbReference type="Proteomes" id="UP001501470"/>
    </source>
</evidence>
<name>A0ABP4KGK9_9ACTN</name>
<feature type="transmembrane region" description="Helical" evidence="3">
    <location>
        <begin position="123"/>
        <end position="143"/>
    </location>
</feature>
<dbReference type="InterPro" id="IPR050922">
    <property type="entry name" value="LytR/CpsA/Psr_CW_biosynth"/>
</dbReference>
<comment type="similarity">
    <text evidence="1">Belongs to the LytR/CpsA/Psr (LCP) family.</text>
</comment>
<feature type="domain" description="Cell envelope-related transcriptional attenuator" evidence="4">
    <location>
        <begin position="205"/>
        <end position="378"/>
    </location>
</feature>
<gene>
    <name evidence="5" type="ORF">GCM10009827_014650</name>
</gene>
<dbReference type="PANTHER" id="PTHR33392:SF6">
    <property type="entry name" value="POLYISOPRENYL-TEICHOIC ACID--PEPTIDOGLYCAN TEICHOIC ACID TRANSFERASE TAGU"/>
    <property type="match status" value="1"/>
</dbReference>
<evidence type="ECO:0000259" key="4">
    <source>
        <dbReference type="Pfam" id="PF03816"/>
    </source>
</evidence>
<keyword evidence="3" id="KW-1133">Transmembrane helix</keyword>
<dbReference type="Gene3D" id="3.40.630.190">
    <property type="entry name" value="LCP protein"/>
    <property type="match status" value="1"/>
</dbReference>
<organism evidence="5 6">
    <name type="scientific">Dactylosporangium maewongense</name>
    <dbReference type="NCBI Taxonomy" id="634393"/>
    <lineage>
        <taxon>Bacteria</taxon>
        <taxon>Bacillati</taxon>
        <taxon>Actinomycetota</taxon>
        <taxon>Actinomycetes</taxon>
        <taxon>Micromonosporales</taxon>
        <taxon>Micromonosporaceae</taxon>
        <taxon>Dactylosporangium</taxon>
    </lineage>
</organism>
<feature type="region of interest" description="Disordered" evidence="2">
    <location>
        <begin position="1"/>
        <end position="116"/>
    </location>
</feature>
<reference evidence="6" key="1">
    <citation type="journal article" date="2019" name="Int. J. Syst. Evol. Microbiol.">
        <title>The Global Catalogue of Microorganisms (GCM) 10K type strain sequencing project: providing services to taxonomists for standard genome sequencing and annotation.</title>
        <authorList>
            <consortium name="The Broad Institute Genomics Platform"/>
            <consortium name="The Broad Institute Genome Sequencing Center for Infectious Disease"/>
            <person name="Wu L."/>
            <person name="Ma J."/>
        </authorList>
    </citation>
    <scope>NUCLEOTIDE SEQUENCE [LARGE SCALE GENOMIC DNA]</scope>
    <source>
        <strain evidence="6">JCM 15933</strain>
    </source>
</reference>
<feature type="compositionally biased region" description="Basic residues" evidence="2">
    <location>
        <begin position="104"/>
        <end position="114"/>
    </location>
</feature>
<dbReference type="EMBL" id="BAAAQD010000002">
    <property type="protein sequence ID" value="GAA1502886.1"/>
    <property type="molecule type" value="Genomic_DNA"/>
</dbReference>
<accession>A0ABP4KGK9</accession>
<dbReference type="Proteomes" id="UP001501470">
    <property type="component" value="Unassembled WGS sequence"/>
</dbReference>
<dbReference type="NCBIfam" id="TIGR00350">
    <property type="entry name" value="lytR_cpsA_psr"/>
    <property type="match status" value="1"/>
</dbReference>
<comment type="caution">
    <text evidence="5">The sequence shown here is derived from an EMBL/GenBank/DDBJ whole genome shotgun (WGS) entry which is preliminary data.</text>
</comment>
<evidence type="ECO:0000256" key="3">
    <source>
        <dbReference type="SAM" id="Phobius"/>
    </source>
</evidence>
<evidence type="ECO:0000256" key="2">
    <source>
        <dbReference type="SAM" id="MobiDB-lite"/>
    </source>
</evidence>